<evidence type="ECO:0000256" key="2">
    <source>
        <dbReference type="PROSITE-ProRule" id="PRU00252"/>
    </source>
</evidence>
<evidence type="ECO:0000256" key="1">
    <source>
        <dbReference type="ARBA" id="ARBA00023125"/>
    </source>
</evidence>
<accession>A0ABP8ES26</accession>
<dbReference type="NCBIfam" id="TIGR00621">
    <property type="entry name" value="ssb"/>
    <property type="match status" value="1"/>
</dbReference>
<evidence type="ECO:0000313" key="6">
    <source>
        <dbReference type="Proteomes" id="UP001499841"/>
    </source>
</evidence>
<dbReference type="Gene3D" id="2.40.50.140">
    <property type="entry name" value="Nucleic acid-binding proteins"/>
    <property type="match status" value="1"/>
</dbReference>
<sequence>MSNEIQITVRGWMGSDPVRHVGPTGVTLAMFRVGSTPRLRDRATGEFRDGDTQWFTVKAWRDLAENVIASLGKGMPVILRGTLRTETWQGENGERSANVISVDAIGADLATGTVHFVRTVRASAAAEPAAAGPESAGAPAAGGDASQVPAVGLTGPDGARFTGQELPDDPEEDLTDELTGELAEADGYAMA</sequence>
<dbReference type="RefSeq" id="WP_345038324.1">
    <property type="nucleotide sequence ID" value="NZ_BAABBA010000004.1"/>
</dbReference>
<keyword evidence="6" id="KW-1185">Reference proteome</keyword>
<evidence type="ECO:0000313" key="5">
    <source>
        <dbReference type="EMBL" id="GAA4286612.1"/>
    </source>
</evidence>
<evidence type="ECO:0000256" key="4">
    <source>
        <dbReference type="SAM" id="MobiDB-lite"/>
    </source>
</evidence>
<organism evidence="5 6">
    <name type="scientific">Georgenia daeguensis</name>
    <dbReference type="NCBI Taxonomy" id="908355"/>
    <lineage>
        <taxon>Bacteria</taxon>
        <taxon>Bacillati</taxon>
        <taxon>Actinomycetota</taxon>
        <taxon>Actinomycetes</taxon>
        <taxon>Micrococcales</taxon>
        <taxon>Bogoriellaceae</taxon>
        <taxon>Georgenia</taxon>
    </lineage>
</organism>
<dbReference type="PROSITE" id="PS50935">
    <property type="entry name" value="SSB"/>
    <property type="match status" value="1"/>
</dbReference>
<dbReference type="InterPro" id="IPR000424">
    <property type="entry name" value="Primosome_PriB/ssb"/>
</dbReference>
<dbReference type="InterPro" id="IPR012340">
    <property type="entry name" value="NA-bd_OB-fold"/>
</dbReference>
<dbReference type="CDD" id="cd04496">
    <property type="entry name" value="SSB_OBF"/>
    <property type="match status" value="1"/>
</dbReference>
<dbReference type="Pfam" id="PF00436">
    <property type="entry name" value="SSB"/>
    <property type="match status" value="1"/>
</dbReference>
<dbReference type="InterPro" id="IPR011344">
    <property type="entry name" value="ssDNA-bd"/>
</dbReference>
<keyword evidence="1 2" id="KW-0238">DNA-binding</keyword>
<gene>
    <name evidence="5" type="ORF">GCM10022262_09710</name>
</gene>
<evidence type="ECO:0000256" key="3">
    <source>
        <dbReference type="RuleBase" id="RU000524"/>
    </source>
</evidence>
<reference evidence="6" key="1">
    <citation type="journal article" date="2019" name="Int. J. Syst. Evol. Microbiol.">
        <title>The Global Catalogue of Microorganisms (GCM) 10K type strain sequencing project: providing services to taxonomists for standard genome sequencing and annotation.</title>
        <authorList>
            <consortium name="The Broad Institute Genomics Platform"/>
            <consortium name="The Broad Institute Genome Sequencing Center for Infectious Disease"/>
            <person name="Wu L."/>
            <person name="Ma J."/>
        </authorList>
    </citation>
    <scope>NUCLEOTIDE SEQUENCE [LARGE SCALE GENOMIC DNA]</scope>
    <source>
        <strain evidence="6">JCM 17459</strain>
    </source>
</reference>
<protein>
    <recommendedName>
        <fullName evidence="3">Single-stranded DNA-binding protein</fullName>
    </recommendedName>
</protein>
<dbReference type="Proteomes" id="UP001499841">
    <property type="component" value="Unassembled WGS sequence"/>
</dbReference>
<dbReference type="SUPFAM" id="SSF50249">
    <property type="entry name" value="Nucleic acid-binding proteins"/>
    <property type="match status" value="1"/>
</dbReference>
<feature type="region of interest" description="Disordered" evidence="4">
    <location>
        <begin position="131"/>
        <end position="191"/>
    </location>
</feature>
<proteinExistence type="predicted"/>
<feature type="compositionally biased region" description="Acidic residues" evidence="4">
    <location>
        <begin position="166"/>
        <end position="179"/>
    </location>
</feature>
<comment type="caution">
    <text evidence="5">The sequence shown here is derived from an EMBL/GenBank/DDBJ whole genome shotgun (WGS) entry which is preliminary data.</text>
</comment>
<feature type="compositionally biased region" description="Low complexity" evidence="4">
    <location>
        <begin position="131"/>
        <end position="146"/>
    </location>
</feature>
<dbReference type="EMBL" id="BAABBA010000004">
    <property type="protein sequence ID" value="GAA4286612.1"/>
    <property type="molecule type" value="Genomic_DNA"/>
</dbReference>
<name>A0ABP8ES26_9MICO</name>